<proteinExistence type="predicted"/>
<sequence>MKYKNKSLLSFFVEVKRPGQISKYQAEDDYVKLMKEMKDSLDKQINLGFDSTFSFGLLVEGMISLRTVHDENQRRRALYAHDDQEVPCHFWARKHSIMTPETIVGYIDNHGNKDSNNDDNNINDGTNNNTNNNINSMPLSPLAAEDPTVILLYQIAKEALQHQIQDHNSTVERLIEVATETKKQFERILEVPNEGETSIKKMKSLASAGVLYAETCLHKYQWPVLDDSDMMPTPLDLPPNVQPPKRNTHVDILPPMPSEPRLDDMKYAREFKEEYMKPHKQMNWKTCYDQGLAEGYFSKYKSYKTLKNTFNERKK</sequence>
<organism evidence="2">
    <name type="scientific">Mucor ambiguus</name>
    <dbReference type="NCBI Taxonomy" id="91626"/>
    <lineage>
        <taxon>Eukaryota</taxon>
        <taxon>Fungi</taxon>
        <taxon>Fungi incertae sedis</taxon>
        <taxon>Mucoromycota</taxon>
        <taxon>Mucoromycotina</taxon>
        <taxon>Mucoromycetes</taxon>
        <taxon>Mucorales</taxon>
        <taxon>Mucorineae</taxon>
        <taxon>Mucoraceae</taxon>
        <taxon>Mucor</taxon>
    </lineage>
</organism>
<dbReference type="AlphaFoldDB" id="A0A0C9MWE3"/>
<keyword evidence="3" id="KW-1185">Reference proteome</keyword>
<reference evidence="2" key="1">
    <citation type="submission" date="2014-09" db="EMBL/GenBank/DDBJ databases">
        <title>Draft genome sequence of an oleaginous Mucoromycotina fungus Mucor ambiguus NBRC6742.</title>
        <authorList>
            <person name="Takeda I."/>
            <person name="Yamane N."/>
            <person name="Morita T."/>
            <person name="Tamano K."/>
            <person name="Machida M."/>
            <person name="Baker S."/>
            <person name="Koike H."/>
        </authorList>
    </citation>
    <scope>NUCLEOTIDE SEQUENCE</scope>
    <source>
        <strain evidence="2">NBRC 6742</strain>
    </source>
</reference>
<accession>A0A0C9MWE3</accession>
<feature type="compositionally biased region" description="Low complexity" evidence="1">
    <location>
        <begin position="118"/>
        <end position="134"/>
    </location>
</feature>
<gene>
    <name evidence="2" type="ORF">MAM1_0178c07336</name>
</gene>
<evidence type="ECO:0000256" key="1">
    <source>
        <dbReference type="SAM" id="MobiDB-lite"/>
    </source>
</evidence>
<protein>
    <submittedName>
        <fullName evidence="2">Uncharacterized protein</fullName>
    </submittedName>
</protein>
<evidence type="ECO:0000313" key="3">
    <source>
        <dbReference type="Proteomes" id="UP000053815"/>
    </source>
</evidence>
<name>A0A0C9MWE3_9FUNG</name>
<evidence type="ECO:0000313" key="2">
    <source>
        <dbReference type="EMBL" id="GAN07832.1"/>
    </source>
</evidence>
<dbReference type="OrthoDB" id="2210777at2759"/>
<dbReference type="EMBL" id="DF836467">
    <property type="protein sequence ID" value="GAN07832.1"/>
    <property type="molecule type" value="Genomic_DNA"/>
</dbReference>
<feature type="region of interest" description="Disordered" evidence="1">
    <location>
        <begin position="108"/>
        <end position="134"/>
    </location>
</feature>
<dbReference type="Proteomes" id="UP000053815">
    <property type="component" value="Unassembled WGS sequence"/>
</dbReference>